<name>A0A9N7VIE5_PLEPL</name>
<dbReference type="EMBL" id="CADEAL010004168">
    <property type="protein sequence ID" value="CAB1453382.1"/>
    <property type="molecule type" value="Genomic_DNA"/>
</dbReference>
<dbReference type="AlphaFoldDB" id="A0A9N7VIE5"/>
<accession>A0A9N7VIE5</accession>
<evidence type="ECO:0000313" key="2">
    <source>
        <dbReference type="Proteomes" id="UP001153269"/>
    </source>
</evidence>
<gene>
    <name evidence="1" type="ORF">PLEPLA_LOCUS41135</name>
</gene>
<proteinExistence type="predicted"/>
<reference evidence="1" key="1">
    <citation type="submission" date="2020-03" db="EMBL/GenBank/DDBJ databases">
        <authorList>
            <person name="Weist P."/>
        </authorList>
    </citation>
    <scope>NUCLEOTIDE SEQUENCE</scope>
</reference>
<protein>
    <submittedName>
        <fullName evidence="1">Uncharacterized protein</fullName>
    </submittedName>
</protein>
<sequence>MITHGLLTNLCRTELADSISASEPRAAGASRRDGGSGGEAAYEFACHGAVMNDRKAEEMYCGLIGGGKVKSGLAACPGLVPHRGRDPPPHLPQMSRSVTVTTFHPQPDPHHTSSISAVIM</sequence>
<comment type="caution">
    <text evidence="1">The sequence shown here is derived from an EMBL/GenBank/DDBJ whole genome shotgun (WGS) entry which is preliminary data.</text>
</comment>
<dbReference type="Proteomes" id="UP001153269">
    <property type="component" value="Unassembled WGS sequence"/>
</dbReference>
<organism evidence="1 2">
    <name type="scientific">Pleuronectes platessa</name>
    <name type="common">European plaice</name>
    <dbReference type="NCBI Taxonomy" id="8262"/>
    <lineage>
        <taxon>Eukaryota</taxon>
        <taxon>Metazoa</taxon>
        <taxon>Chordata</taxon>
        <taxon>Craniata</taxon>
        <taxon>Vertebrata</taxon>
        <taxon>Euteleostomi</taxon>
        <taxon>Actinopterygii</taxon>
        <taxon>Neopterygii</taxon>
        <taxon>Teleostei</taxon>
        <taxon>Neoteleostei</taxon>
        <taxon>Acanthomorphata</taxon>
        <taxon>Carangaria</taxon>
        <taxon>Pleuronectiformes</taxon>
        <taxon>Pleuronectoidei</taxon>
        <taxon>Pleuronectidae</taxon>
        <taxon>Pleuronectes</taxon>
    </lineage>
</organism>
<evidence type="ECO:0000313" key="1">
    <source>
        <dbReference type="EMBL" id="CAB1453382.1"/>
    </source>
</evidence>
<keyword evidence="2" id="KW-1185">Reference proteome</keyword>